<dbReference type="EMBL" id="JAHZIK010003097">
    <property type="protein sequence ID" value="MBW7461603.1"/>
    <property type="molecule type" value="Genomic_DNA"/>
</dbReference>
<keyword evidence="2" id="KW-1185">Reference proteome</keyword>
<evidence type="ECO:0000313" key="1">
    <source>
        <dbReference type="EMBL" id="MBW7461603.1"/>
    </source>
</evidence>
<dbReference type="InterPro" id="IPR036237">
    <property type="entry name" value="Xyl_isomerase-like_sf"/>
</dbReference>
<dbReference type="Gene3D" id="3.20.20.150">
    <property type="entry name" value="Divalent-metal-dependent TIM barrel enzymes"/>
    <property type="match status" value="1"/>
</dbReference>
<dbReference type="SUPFAM" id="SSF51658">
    <property type="entry name" value="Xylose isomerase-like"/>
    <property type="match status" value="1"/>
</dbReference>
<dbReference type="GO" id="GO:0016853">
    <property type="term" value="F:isomerase activity"/>
    <property type="evidence" value="ECO:0007669"/>
    <property type="project" value="UniProtKB-KW"/>
</dbReference>
<sequence length="63" mass="6989">EAFIQCRLGDGAVDHKPLFAALAETGYEGWATLECFAPLPVEERFEHDYKEVKSWLAHPGGLA</sequence>
<reference evidence="1 2" key="1">
    <citation type="submission" date="2021-07" db="EMBL/GenBank/DDBJ databases">
        <title>Paenibacillus radiodurans sp. nov., isolated from the southeastern edge of Tengger Desert.</title>
        <authorList>
            <person name="Zhang G."/>
        </authorList>
    </citation>
    <scope>NUCLEOTIDE SEQUENCE [LARGE SCALE GENOMIC DNA]</scope>
    <source>
        <strain evidence="1 2">CCM 7311</strain>
    </source>
</reference>
<proteinExistence type="predicted"/>
<accession>A0ABS7CKY8</accession>
<feature type="non-terminal residue" evidence="1">
    <location>
        <position position="1"/>
    </location>
</feature>
<organism evidence="1 2">
    <name type="scientific">Paenibacillus sepulcri</name>
    <dbReference type="NCBI Taxonomy" id="359917"/>
    <lineage>
        <taxon>Bacteria</taxon>
        <taxon>Bacillati</taxon>
        <taxon>Bacillota</taxon>
        <taxon>Bacilli</taxon>
        <taxon>Bacillales</taxon>
        <taxon>Paenibacillaceae</taxon>
        <taxon>Paenibacillus</taxon>
    </lineage>
</organism>
<name>A0ABS7CKY8_9BACL</name>
<comment type="caution">
    <text evidence="1">The sequence shown here is derived from an EMBL/GenBank/DDBJ whole genome shotgun (WGS) entry which is preliminary data.</text>
</comment>
<evidence type="ECO:0000313" key="2">
    <source>
        <dbReference type="Proteomes" id="UP001519887"/>
    </source>
</evidence>
<dbReference type="Proteomes" id="UP001519887">
    <property type="component" value="Unassembled WGS sequence"/>
</dbReference>
<gene>
    <name evidence="1" type="ORF">K0U00_46850</name>
</gene>
<keyword evidence="1" id="KW-0413">Isomerase</keyword>
<protein>
    <submittedName>
        <fullName evidence="1">Sugar phosphate isomerase/epimerase</fullName>
    </submittedName>
</protein>